<protein>
    <recommendedName>
        <fullName evidence="2">histidine kinase</fullName>
        <ecNumber evidence="2">2.7.13.3</ecNumber>
    </recommendedName>
</protein>
<dbReference type="InterPro" id="IPR011006">
    <property type="entry name" value="CheY-like_superfamily"/>
</dbReference>
<keyword evidence="6" id="KW-0418">Kinase</keyword>
<evidence type="ECO:0000256" key="8">
    <source>
        <dbReference type="ARBA" id="ARBA00023012"/>
    </source>
</evidence>
<dbReference type="PROSITE" id="PS50109">
    <property type="entry name" value="HIS_KIN"/>
    <property type="match status" value="1"/>
</dbReference>
<evidence type="ECO:0000259" key="11">
    <source>
        <dbReference type="PROSITE" id="PS50110"/>
    </source>
</evidence>
<dbReference type="InterPro" id="IPR036890">
    <property type="entry name" value="HATPase_C_sf"/>
</dbReference>
<dbReference type="SMART" id="SM00091">
    <property type="entry name" value="PAS"/>
    <property type="match status" value="1"/>
</dbReference>
<evidence type="ECO:0000256" key="3">
    <source>
        <dbReference type="ARBA" id="ARBA00022553"/>
    </source>
</evidence>
<dbReference type="Gene3D" id="1.10.287.130">
    <property type="match status" value="1"/>
</dbReference>
<dbReference type="SMART" id="SM00387">
    <property type="entry name" value="HATPase_c"/>
    <property type="match status" value="1"/>
</dbReference>
<feature type="domain" description="PAS" evidence="12">
    <location>
        <begin position="160"/>
        <end position="213"/>
    </location>
</feature>
<keyword evidence="7 13" id="KW-0067">ATP-binding</keyword>
<evidence type="ECO:0000259" key="10">
    <source>
        <dbReference type="PROSITE" id="PS50109"/>
    </source>
</evidence>
<organism evidence="13 14">
    <name type="scientific">Cohnella hashimotonis</name>
    <dbReference type="NCBI Taxonomy" id="2826895"/>
    <lineage>
        <taxon>Bacteria</taxon>
        <taxon>Bacillati</taxon>
        <taxon>Bacillota</taxon>
        <taxon>Bacilli</taxon>
        <taxon>Bacillales</taxon>
        <taxon>Paenibacillaceae</taxon>
        <taxon>Cohnella</taxon>
    </lineage>
</organism>
<dbReference type="InterPro" id="IPR003661">
    <property type="entry name" value="HisK_dim/P_dom"/>
</dbReference>
<dbReference type="Proteomes" id="UP001161691">
    <property type="component" value="Unassembled WGS sequence"/>
</dbReference>
<dbReference type="Gene3D" id="3.30.565.10">
    <property type="entry name" value="Histidine kinase-like ATPase, C-terminal domain"/>
    <property type="match status" value="1"/>
</dbReference>
<dbReference type="EMBL" id="JAGRPV010000001">
    <property type="protein sequence ID" value="MDI4646338.1"/>
    <property type="molecule type" value="Genomic_DNA"/>
</dbReference>
<dbReference type="CDD" id="cd00156">
    <property type="entry name" value="REC"/>
    <property type="match status" value="1"/>
</dbReference>
<keyword evidence="4" id="KW-0808">Transferase</keyword>
<dbReference type="SUPFAM" id="SSF55785">
    <property type="entry name" value="PYP-like sensor domain (PAS domain)"/>
    <property type="match status" value="1"/>
</dbReference>
<dbReference type="PANTHER" id="PTHR43047:SF64">
    <property type="entry name" value="HISTIDINE KINASE CONTAINING CHEY-HOMOLOGOUS RECEIVER DOMAIN AND PAS DOMAIN-RELATED"/>
    <property type="match status" value="1"/>
</dbReference>
<dbReference type="SMART" id="SM00448">
    <property type="entry name" value="REC"/>
    <property type="match status" value="1"/>
</dbReference>
<evidence type="ECO:0000259" key="12">
    <source>
        <dbReference type="PROSITE" id="PS50112"/>
    </source>
</evidence>
<keyword evidence="8" id="KW-0902">Two-component regulatory system</keyword>
<keyword evidence="3 9" id="KW-0597">Phosphoprotein</keyword>
<evidence type="ECO:0000313" key="14">
    <source>
        <dbReference type="Proteomes" id="UP001161691"/>
    </source>
</evidence>
<evidence type="ECO:0000256" key="9">
    <source>
        <dbReference type="PROSITE-ProRule" id="PRU00169"/>
    </source>
</evidence>
<dbReference type="PROSITE" id="PS50112">
    <property type="entry name" value="PAS"/>
    <property type="match status" value="1"/>
</dbReference>
<dbReference type="CDD" id="cd16922">
    <property type="entry name" value="HATPase_EvgS-ArcB-TorS-like"/>
    <property type="match status" value="1"/>
</dbReference>
<gene>
    <name evidence="13" type="ORF">KB449_15270</name>
</gene>
<dbReference type="NCBIfam" id="TIGR00229">
    <property type="entry name" value="sensory_box"/>
    <property type="match status" value="1"/>
</dbReference>
<dbReference type="Gene3D" id="3.40.50.2300">
    <property type="match status" value="1"/>
</dbReference>
<evidence type="ECO:0000256" key="6">
    <source>
        <dbReference type="ARBA" id="ARBA00022777"/>
    </source>
</evidence>
<dbReference type="GO" id="GO:0005524">
    <property type="term" value="F:ATP binding"/>
    <property type="evidence" value="ECO:0007669"/>
    <property type="project" value="UniProtKB-KW"/>
</dbReference>
<dbReference type="CDD" id="cd00082">
    <property type="entry name" value="HisKA"/>
    <property type="match status" value="1"/>
</dbReference>
<feature type="domain" description="Response regulatory" evidence="11">
    <location>
        <begin position="8"/>
        <end position="129"/>
    </location>
</feature>
<dbReference type="InterPro" id="IPR000014">
    <property type="entry name" value="PAS"/>
</dbReference>
<evidence type="ECO:0000256" key="1">
    <source>
        <dbReference type="ARBA" id="ARBA00000085"/>
    </source>
</evidence>
<dbReference type="InterPro" id="IPR013767">
    <property type="entry name" value="PAS_fold"/>
</dbReference>
<evidence type="ECO:0000256" key="2">
    <source>
        <dbReference type="ARBA" id="ARBA00012438"/>
    </source>
</evidence>
<accession>A0ABT6THL8</accession>
<dbReference type="SUPFAM" id="SSF47384">
    <property type="entry name" value="Homodimeric domain of signal transducing histidine kinase"/>
    <property type="match status" value="1"/>
</dbReference>
<evidence type="ECO:0000313" key="13">
    <source>
        <dbReference type="EMBL" id="MDI4646338.1"/>
    </source>
</evidence>
<keyword evidence="5" id="KW-0547">Nucleotide-binding</keyword>
<dbReference type="InterPro" id="IPR005467">
    <property type="entry name" value="His_kinase_dom"/>
</dbReference>
<proteinExistence type="predicted"/>
<dbReference type="PRINTS" id="PR00344">
    <property type="entry name" value="BCTRLSENSOR"/>
</dbReference>
<dbReference type="SMART" id="SM00388">
    <property type="entry name" value="HisKA"/>
    <property type="match status" value="1"/>
</dbReference>
<dbReference type="SUPFAM" id="SSF52172">
    <property type="entry name" value="CheY-like"/>
    <property type="match status" value="1"/>
</dbReference>
<keyword evidence="14" id="KW-1185">Reference proteome</keyword>
<dbReference type="Pfam" id="PF02518">
    <property type="entry name" value="HATPase_c"/>
    <property type="match status" value="1"/>
</dbReference>
<dbReference type="Gene3D" id="3.30.450.20">
    <property type="entry name" value="PAS domain"/>
    <property type="match status" value="1"/>
</dbReference>
<dbReference type="RefSeq" id="WP_282909202.1">
    <property type="nucleotide sequence ID" value="NZ_JAGRPV010000001.1"/>
</dbReference>
<dbReference type="InterPro" id="IPR036097">
    <property type="entry name" value="HisK_dim/P_sf"/>
</dbReference>
<dbReference type="Pfam" id="PF00512">
    <property type="entry name" value="HisKA"/>
    <property type="match status" value="1"/>
</dbReference>
<feature type="modified residue" description="4-aspartylphosphate" evidence="9">
    <location>
        <position position="57"/>
    </location>
</feature>
<comment type="caution">
    <text evidence="13">The sequence shown here is derived from an EMBL/GenBank/DDBJ whole genome shotgun (WGS) entry which is preliminary data.</text>
</comment>
<dbReference type="InterPro" id="IPR003594">
    <property type="entry name" value="HATPase_dom"/>
</dbReference>
<dbReference type="CDD" id="cd00130">
    <property type="entry name" value="PAS"/>
    <property type="match status" value="1"/>
</dbReference>
<sequence length="521" mass="57202">MKRGYSANILVVVEHPAHLLAIEAALDGEPYRFVHARSGTAALRCLLREEIDVVLTDVQTYVLTYGMKRCETAGKMKSYRRFKQIPVIFMSGTGADDGDVAPDCPADDIAYLMKPIFPDVLKAKVRDFVSLHDARKKTRLRELERMNRQLSRINGQLVKAEARARVMTDTSLDAMLVLDASGVILESNPAVARLTGYDKEELKGLNVSLLLPSAVDGREPWAPPFGQLSEMETRRKNGTSFPGEVQWGIAVDSSGLLACAVRDITSRKEAERALIEAKEAAERSSQARMEFLTYMSHEVRTPLNGVIGVLDLLRESGLTPEQAELAGLMAKNGNTLMQIVNDVLDLSRIEAGRMELEQELFLLEDCLDQVGELFAAQLREKRLAYTVAVEPGVPALLRGDRSRLQQILINLIGNAVKFTEQGGIGIQVGLLEETDDRLTLEFAVKDSGIGIPADEIDRLFLPFSQASASTPRKYGGSGLGLAISKTLCELMEGSIRVEPSGDPGTVFVFSVRVGKHDAKFL</sequence>
<dbReference type="Pfam" id="PF00989">
    <property type="entry name" value="PAS"/>
    <property type="match status" value="1"/>
</dbReference>
<dbReference type="PROSITE" id="PS50110">
    <property type="entry name" value="RESPONSE_REGULATORY"/>
    <property type="match status" value="1"/>
</dbReference>
<feature type="domain" description="Histidine kinase" evidence="10">
    <location>
        <begin position="294"/>
        <end position="515"/>
    </location>
</feature>
<name>A0ABT6THL8_9BACL</name>
<dbReference type="InterPro" id="IPR001789">
    <property type="entry name" value="Sig_transdc_resp-reg_receiver"/>
</dbReference>
<comment type="catalytic activity">
    <reaction evidence="1">
        <text>ATP + protein L-histidine = ADP + protein N-phospho-L-histidine.</text>
        <dbReference type="EC" id="2.7.13.3"/>
    </reaction>
</comment>
<dbReference type="InterPro" id="IPR035965">
    <property type="entry name" value="PAS-like_dom_sf"/>
</dbReference>
<dbReference type="SUPFAM" id="SSF55874">
    <property type="entry name" value="ATPase domain of HSP90 chaperone/DNA topoisomerase II/histidine kinase"/>
    <property type="match status" value="1"/>
</dbReference>
<evidence type="ECO:0000256" key="5">
    <source>
        <dbReference type="ARBA" id="ARBA00022741"/>
    </source>
</evidence>
<evidence type="ECO:0000256" key="4">
    <source>
        <dbReference type="ARBA" id="ARBA00022679"/>
    </source>
</evidence>
<dbReference type="EC" id="2.7.13.3" evidence="2"/>
<dbReference type="InterPro" id="IPR004358">
    <property type="entry name" value="Sig_transdc_His_kin-like_C"/>
</dbReference>
<dbReference type="PANTHER" id="PTHR43047">
    <property type="entry name" value="TWO-COMPONENT HISTIDINE PROTEIN KINASE"/>
    <property type="match status" value="1"/>
</dbReference>
<reference evidence="13" key="1">
    <citation type="submission" date="2023-04" db="EMBL/GenBank/DDBJ databases">
        <title>Comparative genomic analysis of Cohnella hashimotonis sp. nov., isolated from the International Space Station.</title>
        <authorList>
            <person name="Venkateswaran K."/>
            <person name="Simpson A."/>
        </authorList>
    </citation>
    <scope>NUCLEOTIDE SEQUENCE</scope>
    <source>
        <strain evidence="13">F6_2S_P_1</strain>
    </source>
</reference>
<evidence type="ECO:0000256" key="7">
    <source>
        <dbReference type="ARBA" id="ARBA00022840"/>
    </source>
</evidence>